<dbReference type="AlphaFoldDB" id="A0A7R9FSU9"/>
<dbReference type="Pfam" id="PF03690">
    <property type="entry name" value="MYG1_exonuc"/>
    <property type="match status" value="2"/>
</dbReference>
<sequence>MVQTPEPAAKKPKGDIPKIGTHNGTFHCDEALACFQLKLLPEYHNAEIVRSRDESVLSTCDVVVDVGGKHDPESLRFDHHQKSFTAGLSTLRPGKKWTTRLSSAGLVFNHFGHRIISQVLDCPVEDPRVEIIFDKVYENLIEEIDAMDNGVDICEGTPRYRITTNLSSRVRRLNPPWTDKDTNTDDVFPKAMQMTGEEFLDRIHYYGELWWPAREMLLKVVEARFQVGSFQAMSSLRLENWSYSKRLSQVDKSGKIMEMSSGGFPWKEHFFDLEEQGIIPKNELFFVIFTDTAGMWRVQAIPVSADSYSSRLPLLAEWRGVFNPELEEKSGLPGIKFVHATGFIGGHETREGAIAMAKKTLASQPETDKK</sequence>
<gene>
    <name evidence="2" type="ORF">DSTB1V02_LOCUS13056</name>
</gene>
<proteinExistence type="inferred from homology"/>
<dbReference type="PANTHER" id="PTHR11215:SF1">
    <property type="entry name" value="MYG1 EXONUCLEASE"/>
    <property type="match status" value="1"/>
</dbReference>
<comment type="similarity">
    <text evidence="1">Belongs to the MYG1 family.</text>
</comment>
<dbReference type="PANTHER" id="PTHR11215">
    <property type="entry name" value="METAL DEPENDENT HYDROLASE - RELATED"/>
    <property type="match status" value="1"/>
</dbReference>
<evidence type="ECO:0000313" key="3">
    <source>
        <dbReference type="Proteomes" id="UP000677054"/>
    </source>
</evidence>
<name>A0A7R9FSU9_9CRUS</name>
<organism evidence="2">
    <name type="scientific">Darwinula stevensoni</name>
    <dbReference type="NCBI Taxonomy" id="69355"/>
    <lineage>
        <taxon>Eukaryota</taxon>
        <taxon>Metazoa</taxon>
        <taxon>Ecdysozoa</taxon>
        <taxon>Arthropoda</taxon>
        <taxon>Crustacea</taxon>
        <taxon>Oligostraca</taxon>
        <taxon>Ostracoda</taxon>
        <taxon>Podocopa</taxon>
        <taxon>Podocopida</taxon>
        <taxon>Darwinulocopina</taxon>
        <taxon>Darwinuloidea</taxon>
        <taxon>Darwinulidae</taxon>
        <taxon>Darwinula</taxon>
    </lineage>
</organism>
<dbReference type="EMBL" id="CAJPEV010005626">
    <property type="protein sequence ID" value="CAG0903346.1"/>
    <property type="molecule type" value="Genomic_DNA"/>
</dbReference>
<evidence type="ECO:0000256" key="1">
    <source>
        <dbReference type="ARBA" id="ARBA00010105"/>
    </source>
</evidence>
<reference evidence="2" key="1">
    <citation type="submission" date="2020-11" db="EMBL/GenBank/DDBJ databases">
        <authorList>
            <person name="Tran Van P."/>
        </authorList>
    </citation>
    <scope>NUCLEOTIDE SEQUENCE</scope>
</reference>
<dbReference type="GO" id="GO:0005634">
    <property type="term" value="C:nucleus"/>
    <property type="evidence" value="ECO:0007669"/>
    <property type="project" value="TreeGrafter"/>
</dbReference>
<accession>A0A7R9FSU9</accession>
<dbReference type="InterPro" id="IPR003226">
    <property type="entry name" value="MYG1_exonuclease"/>
</dbReference>
<evidence type="ECO:0008006" key="4">
    <source>
        <dbReference type="Google" id="ProtNLM"/>
    </source>
</evidence>
<dbReference type="Proteomes" id="UP000677054">
    <property type="component" value="Unassembled WGS sequence"/>
</dbReference>
<keyword evidence="3" id="KW-1185">Reference proteome</keyword>
<evidence type="ECO:0000313" key="2">
    <source>
        <dbReference type="EMBL" id="CAD7253306.1"/>
    </source>
</evidence>
<dbReference type="EMBL" id="LR905143">
    <property type="protein sequence ID" value="CAD7253306.1"/>
    <property type="molecule type" value="Genomic_DNA"/>
</dbReference>
<dbReference type="OrthoDB" id="10265310at2759"/>
<protein>
    <recommendedName>
        <fullName evidence="4">MYG1 protein</fullName>
    </recommendedName>
</protein>
<dbReference type="GO" id="GO:0005737">
    <property type="term" value="C:cytoplasm"/>
    <property type="evidence" value="ECO:0007669"/>
    <property type="project" value="TreeGrafter"/>
</dbReference>